<dbReference type="EMBL" id="ADBJ01000017">
    <property type="protein sequence ID" value="EFA82875.1"/>
    <property type="molecule type" value="Genomic_DNA"/>
</dbReference>
<comment type="caution">
    <text evidence="2">The sequence shown here is derived from an EMBL/GenBank/DDBJ whole genome shotgun (WGS) entry which is preliminary data.</text>
</comment>
<proteinExistence type="predicted"/>
<sequence length="106" mass="11857">MTEPLESKFKLKIRSKSKINLIDNIKNLTIRKKKKNNPTNIEDISFNENTTTNKETPTLPETTTTSNTTQTNNNNVNFTISLNSSGVMEHNNSPSSSSLSKPMKIS</sequence>
<evidence type="ECO:0000256" key="1">
    <source>
        <dbReference type="SAM" id="MobiDB-lite"/>
    </source>
</evidence>
<feature type="compositionally biased region" description="Low complexity" evidence="1">
    <location>
        <begin position="93"/>
        <end position="106"/>
    </location>
</feature>
<feature type="compositionally biased region" description="Low complexity" evidence="1">
    <location>
        <begin position="47"/>
        <end position="79"/>
    </location>
</feature>
<protein>
    <submittedName>
        <fullName evidence="2">Uncharacterized protein</fullName>
    </submittedName>
</protein>
<evidence type="ECO:0000313" key="3">
    <source>
        <dbReference type="Proteomes" id="UP000001396"/>
    </source>
</evidence>
<evidence type="ECO:0000313" key="2">
    <source>
        <dbReference type="EMBL" id="EFA82875.1"/>
    </source>
</evidence>
<accession>D3B6A5</accession>
<dbReference type="Proteomes" id="UP000001396">
    <property type="component" value="Unassembled WGS sequence"/>
</dbReference>
<feature type="region of interest" description="Disordered" evidence="1">
    <location>
        <begin position="36"/>
        <end position="106"/>
    </location>
</feature>
<dbReference type="GeneID" id="31359140"/>
<reference evidence="2 3" key="1">
    <citation type="journal article" date="2011" name="Genome Res.">
        <title>Phylogeny-wide analysis of social amoeba genomes highlights ancient origins for complex intercellular communication.</title>
        <authorList>
            <person name="Heidel A.J."/>
            <person name="Lawal H.M."/>
            <person name="Felder M."/>
            <person name="Schilde C."/>
            <person name="Helps N.R."/>
            <person name="Tunggal B."/>
            <person name="Rivero F."/>
            <person name="John U."/>
            <person name="Schleicher M."/>
            <person name="Eichinger L."/>
            <person name="Platzer M."/>
            <person name="Noegel A.A."/>
            <person name="Schaap P."/>
            <person name="Gloeckner G."/>
        </authorList>
    </citation>
    <scope>NUCLEOTIDE SEQUENCE [LARGE SCALE GENOMIC DNA]</scope>
    <source>
        <strain evidence="3">ATCC 26659 / Pp 5 / PN500</strain>
    </source>
</reference>
<feature type="compositionally biased region" description="Polar residues" evidence="1">
    <location>
        <begin position="80"/>
        <end position="92"/>
    </location>
</feature>
<dbReference type="RefSeq" id="XP_020434992.1">
    <property type="nucleotide sequence ID" value="XM_020574578.1"/>
</dbReference>
<dbReference type="InParanoid" id="D3B6A5"/>
<organism evidence="2 3">
    <name type="scientific">Heterostelium pallidum (strain ATCC 26659 / Pp 5 / PN500)</name>
    <name type="common">Cellular slime mold</name>
    <name type="synonym">Polysphondylium pallidum</name>
    <dbReference type="NCBI Taxonomy" id="670386"/>
    <lineage>
        <taxon>Eukaryota</taxon>
        <taxon>Amoebozoa</taxon>
        <taxon>Evosea</taxon>
        <taxon>Eumycetozoa</taxon>
        <taxon>Dictyostelia</taxon>
        <taxon>Acytosteliales</taxon>
        <taxon>Acytosteliaceae</taxon>
        <taxon>Heterostelium</taxon>
    </lineage>
</organism>
<gene>
    <name evidence="2" type="ORF">PPL_03653</name>
</gene>
<keyword evidence="3" id="KW-1185">Reference proteome</keyword>
<name>D3B6A5_HETP5</name>
<dbReference type="AlphaFoldDB" id="D3B6A5"/>